<dbReference type="AlphaFoldDB" id="Q1QL36"/>
<name>Q1QL36_NITHX</name>
<gene>
    <name evidence="2" type="ordered locus">Nham_2269</name>
</gene>
<feature type="region of interest" description="Disordered" evidence="1">
    <location>
        <begin position="22"/>
        <end position="49"/>
    </location>
</feature>
<organism evidence="2 3">
    <name type="scientific">Nitrobacter hamburgensis (strain DSM 10229 / NCIMB 13809 / X14)</name>
    <dbReference type="NCBI Taxonomy" id="323097"/>
    <lineage>
        <taxon>Bacteria</taxon>
        <taxon>Pseudomonadati</taxon>
        <taxon>Pseudomonadota</taxon>
        <taxon>Alphaproteobacteria</taxon>
        <taxon>Hyphomicrobiales</taxon>
        <taxon>Nitrobacteraceae</taxon>
        <taxon>Nitrobacter</taxon>
    </lineage>
</organism>
<sequence length="109" mass="11713">MPATSRELKRVCFPRADFQSRLRSTREGVGETSGQTVGSSVSESPRPPVRQKNAVSFIGGLRSMRIINVRDPPAASAAVRVGPDVFTDALVLPPAWLSPGVLSFPHQCV</sequence>
<proteinExistence type="predicted"/>
<evidence type="ECO:0000313" key="2">
    <source>
        <dbReference type="EMBL" id="ABE63061.1"/>
    </source>
</evidence>
<dbReference type="EMBL" id="CP000319">
    <property type="protein sequence ID" value="ABE63061.1"/>
    <property type="molecule type" value="Genomic_DNA"/>
</dbReference>
<evidence type="ECO:0000313" key="3">
    <source>
        <dbReference type="Proteomes" id="UP000001953"/>
    </source>
</evidence>
<dbReference type="Proteomes" id="UP000001953">
    <property type="component" value="Chromosome"/>
</dbReference>
<dbReference type="HOGENOM" id="CLU_2181080_0_0_5"/>
<accession>Q1QL36</accession>
<keyword evidence="3" id="KW-1185">Reference proteome</keyword>
<reference evidence="2 3" key="1">
    <citation type="submission" date="2006-03" db="EMBL/GenBank/DDBJ databases">
        <title>Complete sequence of chromosome of Nitrobacter hamburgensis X14.</title>
        <authorList>
            <consortium name="US DOE Joint Genome Institute"/>
            <person name="Copeland A."/>
            <person name="Lucas S."/>
            <person name="Lapidus A."/>
            <person name="Barry K."/>
            <person name="Detter J.C."/>
            <person name="Glavina del Rio T."/>
            <person name="Hammon N."/>
            <person name="Israni S."/>
            <person name="Dalin E."/>
            <person name="Tice H."/>
            <person name="Pitluck S."/>
            <person name="Chain P."/>
            <person name="Malfatti S."/>
            <person name="Shin M."/>
            <person name="Vergez L."/>
            <person name="Schmutz J."/>
            <person name="Larimer F."/>
            <person name="Land M."/>
            <person name="Hauser L."/>
            <person name="Kyrpides N."/>
            <person name="Ivanova N."/>
            <person name="Ward B."/>
            <person name="Arp D."/>
            <person name="Klotz M."/>
            <person name="Stein L."/>
            <person name="O'Mullan G."/>
            <person name="Starkenburg S."/>
            <person name="Sayavedra L."/>
            <person name="Poret-Peterson A.T."/>
            <person name="Gentry M.E."/>
            <person name="Bruce D."/>
            <person name="Richardson P."/>
        </authorList>
    </citation>
    <scope>NUCLEOTIDE SEQUENCE [LARGE SCALE GENOMIC DNA]</scope>
    <source>
        <strain evidence="3">DSM 10229 / NCIMB 13809 / X14</strain>
    </source>
</reference>
<protein>
    <submittedName>
        <fullName evidence="2">Uncharacterized protein</fullName>
    </submittedName>
</protein>
<dbReference type="KEGG" id="nha:Nham_2269"/>
<evidence type="ECO:0000256" key="1">
    <source>
        <dbReference type="SAM" id="MobiDB-lite"/>
    </source>
</evidence>